<keyword evidence="16" id="KW-1015">Disulfide bond</keyword>
<accession>A0A015K4W6</accession>
<dbReference type="Proteomes" id="UP000022910">
    <property type="component" value="Unassembled WGS sequence"/>
</dbReference>
<evidence type="ECO:0000256" key="12">
    <source>
        <dbReference type="ARBA" id="ARBA00023006"/>
    </source>
</evidence>
<evidence type="ECO:0000313" key="21">
    <source>
        <dbReference type="Proteomes" id="UP000022910"/>
    </source>
</evidence>
<evidence type="ECO:0000256" key="18">
    <source>
        <dbReference type="SAM" id="Phobius"/>
    </source>
</evidence>
<evidence type="ECO:0000256" key="11">
    <source>
        <dbReference type="ARBA" id="ARBA00022989"/>
    </source>
</evidence>
<feature type="transmembrane region" description="Helical" evidence="18">
    <location>
        <begin position="203"/>
        <end position="226"/>
    </location>
</feature>
<dbReference type="SMART" id="SM01404">
    <property type="entry name" value="CIMR"/>
    <property type="match status" value="1"/>
</dbReference>
<evidence type="ECO:0000256" key="7">
    <source>
        <dbReference type="ARBA" id="ARBA00022448"/>
    </source>
</evidence>
<keyword evidence="11 18" id="KW-1133">Transmembrane helix</keyword>
<evidence type="ECO:0000256" key="1">
    <source>
        <dbReference type="ARBA" id="ARBA00004304"/>
    </source>
</evidence>
<evidence type="ECO:0000256" key="5">
    <source>
        <dbReference type="ARBA" id="ARBA00005363"/>
    </source>
</evidence>
<protein>
    <recommendedName>
        <fullName evidence="6">Autophagy-related protein 27</fullName>
    </recommendedName>
</protein>
<keyword evidence="12" id="KW-0072">Autophagy</keyword>
<keyword evidence="15 18" id="KW-0472">Membrane</keyword>
<dbReference type="SMR" id="A0A015K4W6"/>
<dbReference type="STRING" id="1432141.A0A015K4W6"/>
<evidence type="ECO:0000256" key="4">
    <source>
        <dbReference type="ARBA" id="ARBA00004614"/>
    </source>
</evidence>
<evidence type="ECO:0000256" key="16">
    <source>
        <dbReference type="ARBA" id="ARBA00023157"/>
    </source>
</evidence>
<comment type="similarity">
    <text evidence="5">Belongs to the ATG27 family.</text>
</comment>
<dbReference type="SUPFAM" id="SSF50911">
    <property type="entry name" value="Mannose 6-phosphate receptor domain"/>
    <property type="match status" value="1"/>
</dbReference>
<dbReference type="EMBL" id="JEMT01011819">
    <property type="protein sequence ID" value="EXX76812.1"/>
    <property type="molecule type" value="Genomic_DNA"/>
</dbReference>
<keyword evidence="7" id="KW-0813">Transport</keyword>
<evidence type="ECO:0000313" key="20">
    <source>
        <dbReference type="EMBL" id="EXX76812.1"/>
    </source>
</evidence>
<keyword evidence="13" id="KW-0333">Golgi apparatus</keyword>
<evidence type="ECO:0000256" key="10">
    <source>
        <dbReference type="ARBA" id="ARBA00022927"/>
    </source>
</evidence>
<dbReference type="InterPro" id="IPR044865">
    <property type="entry name" value="MRH_dom"/>
</dbReference>
<evidence type="ECO:0000256" key="17">
    <source>
        <dbReference type="ARBA" id="ARBA00023329"/>
    </source>
</evidence>
<dbReference type="InterPro" id="IPR018939">
    <property type="entry name" value="Autophagy-rel_prot_27"/>
</dbReference>
<dbReference type="AlphaFoldDB" id="A0A015K4W6"/>
<dbReference type="OrthoDB" id="4504960at2759"/>
<dbReference type="Pfam" id="PF09451">
    <property type="entry name" value="ATG27"/>
    <property type="match status" value="1"/>
</dbReference>
<keyword evidence="17" id="KW-0968">Cytoplasmic vesicle</keyword>
<evidence type="ECO:0000256" key="15">
    <source>
        <dbReference type="ARBA" id="ARBA00023136"/>
    </source>
</evidence>
<keyword evidence="21" id="KW-1185">Reference proteome</keyword>
<dbReference type="PROSITE" id="PS51914">
    <property type="entry name" value="MRH"/>
    <property type="match status" value="1"/>
</dbReference>
<evidence type="ECO:0000256" key="9">
    <source>
        <dbReference type="ARBA" id="ARBA00022729"/>
    </source>
</evidence>
<comment type="subcellular location">
    <subcellularLocation>
        <location evidence="2">Cytoplasmic vesicle membrane</location>
        <topology evidence="2">Single-pass type I membrane protein</topology>
    </subcellularLocation>
    <subcellularLocation>
        <location evidence="4">Golgi apparatus membrane</location>
        <topology evidence="4">Single-pass type I membrane protein</topology>
    </subcellularLocation>
    <subcellularLocation>
        <location evidence="1">Mitochondrion membrane</location>
        <topology evidence="1">Single-pass membrane protein</topology>
    </subcellularLocation>
    <subcellularLocation>
        <location evidence="3">Preautophagosomal structure membrane</location>
        <topology evidence="3">Single-pass type I membrane protein</topology>
    </subcellularLocation>
</comment>
<evidence type="ECO:0000256" key="8">
    <source>
        <dbReference type="ARBA" id="ARBA00022692"/>
    </source>
</evidence>
<keyword evidence="8 18" id="KW-0812">Transmembrane</keyword>
<sequence>MIFYLSKKPRKTFLRFTHLTTFVILCLTILSTSLFVKAEENPQPCTVTNETTNKYYDLSPLKKTEGNDWIVYGYGTGWTFYINVCHGVLYRDDKDSESNFEDIGVYGINPELYNRTLEKSHNIGKLSNNPLIRGDKLVMEFSNGKLCGLTNYKSASVVSFICDKTVEGQGQPIFISSYQDCAFFFEWRTPVACPTDKKDASKGGWGVFFTIFVIALIVYFVGGIIYNRMVHNATGMYQIPNWEFWSNAFDFLKDMILIILAQCPVFKPRRHGGRNYRNLPRDEENILIEEEFEEH</sequence>
<dbReference type="GO" id="GO:0000139">
    <property type="term" value="C:Golgi membrane"/>
    <property type="evidence" value="ECO:0007669"/>
    <property type="project" value="UniProtKB-SubCell"/>
</dbReference>
<evidence type="ECO:0000256" key="13">
    <source>
        <dbReference type="ARBA" id="ARBA00023034"/>
    </source>
</evidence>
<dbReference type="HOGENOM" id="CLU_064145_0_0_1"/>
<gene>
    <name evidence="20" type="ORF">RirG_029610</name>
</gene>
<dbReference type="InterPro" id="IPR009011">
    <property type="entry name" value="Man6P_isomerase_rcpt-bd_dom_sf"/>
</dbReference>
<proteinExistence type="inferred from homology"/>
<keyword evidence="9" id="KW-0732">Signal</keyword>
<dbReference type="GO" id="GO:0010008">
    <property type="term" value="C:endosome membrane"/>
    <property type="evidence" value="ECO:0007669"/>
    <property type="project" value="UniProtKB-SubCell"/>
</dbReference>
<reference evidence="20 21" key="1">
    <citation type="submission" date="2014-02" db="EMBL/GenBank/DDBJ databases">
        <title>Single nucleus genome sequencing reveals high similarity among nuclei of an endomycorrhizal fungus.</title>
        <authorList>
            <person name="Lin K."/>
            <person name="Geurts R."/>
            <person name="Zhang Z."/>
            <person name="Limpens E."/>
            <person name="Saunders D.G."/>
            <person name="Mu D."/>
            <person name="Pang E."/>
            <person name="Cao H."/>
            <person name="Cha H."/>
            <person name="Lin T."/>
            <person name="Zhou Q."/>
            <person name="Shang Y."/>
            <person name="Li Y."/>
            <person name="Ivanov S."/>
            <person name="Sharma T."/>
            <person name="Velzen R.V."/>
            <person name="Ruijter N.D."/>
            <person name="Aanen D.K."/>
            <person name="Win J."/>
            <person name="Kamoun S."/>
            <person name="Bisseling T."/>
            <person name="Huang S."/>
        </authorList>
    </citation>
    <scope>NUCLEOTIDE SEQUENCE [LARGE SCALE GENOMIC DNA]</scope>
    <source>
        <strain evidence="21">DAOM197198w</strain>
    </source>
</reference>
<name>A0A015K4W6_RHIIW</name>
<evidence type="ECO:0000259" key="19">
    <source>
        <dbReference type="PROSITE" id="PS51914"/>
    </source>
</evidence>
<comment type="caution">
    <text evidence="20">The sequence shown here is derived from an EMBL/GenBank/DDBJ whole genome shotgun (WGS) entry which is preliminary data.</text>
</comment>
<evidence type="ECO:0000256" key="2">
    <source>
        <dbReference type="ARBA" id="ARBA00004358"/>
    </source>
</evidence>
<dbReference type="Gene3D" id="2.70.130.10">
    <property type="entry name" value="Mannose-6-phosphate receptor binding domain"/>
    <property type="match status" value="1"/>
</dbReference>
<dbReference type="OMA" id="RTKSTIM"/>
<dbReference type="PANTHER" id="PTHR15071:SF0">
    <property type="entry name" value="MANNOSE 6-PHOSPHATE RECEPTOR-LIKE PROTEIN 1"/>
    <property type="match status" value="1"/>
</dbReference>
<organism evidence="20 21">
    <name type="scientific">Rhizophagus irregularis (strain DAOM 197198w)</name>
    <name type="common">Glomus intraradices</name>
    <dbReference type="NCBI Taxonomy" id="1432141"/>
    <lineage>
        <taxon>Eukaryota</taxon>
        <taxon>Fungi</taxon>
        <taxon>Fungi incertae sedis</taxon>
        <taxon>Mucoromycota</taxon>
        <taxon>Glomeromycotina</taxon>
        <taxon>Glomeromycetes</taxon>
        <taxon>Glomerales</taxon>
        <taxon>Glomeraceae</taxon>
        <taxon>Rhizophagus</taxon>
    </lineage>
</organism>
<feature type="domain" description="MRH" evidence="19">
    <location>
        <begin position="43"/>
        <end position="195"/>
    </location>
</feature>
<dbReference type="GO" id="GO:0007034">
    <property type="term" value="P:vacuolar transport"/>
    <property type="evidence" value="ECO:0007669"/>
    <property type="project" value="TreeGrafter"/>
</dbReference>
<evidence type="ECO:0000256" key="14">
    <source>
        <dbReference type="ARBA" id="ARBA00023128"/>
    </source>
</evidence>
<evidence type="ECO:0000256" key="6">
    <source>
        <dbReference type="ARBA" id="ARBA00013776"/>
    </source>
</evidence>
<dbReference type="PANTHER" id="PTHR15071">
    <property type="entry name" value="MANNOSE-6-PHOSPHATE RECEPTOR FAMILY MEMBER"/>
    <property type="match status" value="1"/>
</dbReference>
<dbReference type="GO" id="GO:0005770">
    <property type="term" value="C:late endosome"/>
    <property type="evidence" value="ECO:0007669"/>
    <property type="project" value="TreeGrafter"/>
</dbReference>
<keyword evidence="10" id="KW-0653">Protein transport</keyword>
<keyword evidence="14" id="KW-0496">Mitochondrion</keyword>
<evidence type="ECO:0000256" key="3">
    <source>
        <dbReference type="ARBA" id="ARBA00004472"/>
    </source>
</evidence>